<keyword evidence="2" id="KW-1185">Reference proteome</keyword>
<dbReference type="AlphaFoldDB" id="A0A2B7ZH57"/>
<evidence type="ECO:0000313" key="1">
    <source>
        <dbReference type="EMBL" id="PGH32342.1"/>
    </source>
</evidence>
<dbReference type="SUPFAM" id="SSF55298">
    <property type="entry name" value="YjgF-like"/>
    <property type="match status" value="1"/>
</dbReference>
<proteinExistence type="predicted"/>
<dbReference type="Proteomes" id="UP000226031">
    <property type="component" value="Unassembled WGS sequence"/>
</dbReference>
<gene>
    <name evidence="1" type="ORF">GX50_04879</name>
</gene>
<evidence type="ECO:0000313" key="2">
    <source>
        <dbReference type="Proteomes" id="UP000226031"/>
    </source>
</evidence>
<reference evidence="1 2" key="1">
    <citation type="submission" date="2017-10" db="EMBL/GenBank/DDBJ databases">
        <title>Comparative genomics in systemic dimorphic fungi from Ajellomycetaceae.</title>
        <authorList>
            <person name="Munoz J.F."/>
            <person name="Mcewen J.G."/>
            <person name="Clay O.K."/>
            <person name="Cuomo C.A."/>
        </authorList>
    </citation>
    <scope>NUCLEOTIDE SEQUENCE [LARGE SCALE GENOMIC DNA]</scope>
    <source>
        <strain evidence="1 2">UAMH4076</strain>
    </source>
</reference>
<dbReference type="InterPro" id="IPR035959">
    <property type="entry name" value="RutC-like_sf"/>
</dbReference>
<dbReference type="STRING" id="73230.A0A2B7ZH57"/>
<dbReference type="EMBL" id="PDND01000096">
    <property type="protein sequence ID" value="PGH32342.1"/>
    <property type="molecule type" value="Genomic_DNA"/>
</dbReference>
<dbReference type="VEuPathDB" id="FungiDB:EMCG_01955"/>
<sequence>MEVSVKPLQSSRGRDRITEKIPTNIGEQVDQAFANVEHAMKQAGGKGWEQAYKVCCYIVPLDQTVGNHVIRNLRKYCLITSPC</sequence>
<accession>A0A2B7ZH57</accession>
<organism evidence="1 2">
    <name type="scientific">[Emmonsia] crescens</name>
    <dbReference type="NCBI Taxonomy" id="73230"/>
    <lineage>
        <taxon>Eukaryota</taxon>
        <taxon>Fungi</taxon>
        <taxon>Dikarya</taxon>
        <taxon>Ascomycota</taxon>
        <taxon>Pezizomycotina</taxon>
        <taxon>Eurotiomycetes</taxon>
        <taxon>Eurotiomycetidae</taxon>
        <taxon>Onygenales</taxon>
        <taxon>Ajellomycetaceae</taxon>
        <taxon>Emergomyces</taxon>
    </lineage>
</organism>
<name>A0A2B7ZH57_9EURO</name>
<dbReference type="Gene3D" id="3.30.1330.40">
    <property type="entry name" value="RutC-like"/>
    <property type="match status" value="1"/>
</dbReference>
<protein>
    <submittedName>
        <fullName evidence="1">Uncharacterized protein</fullName>
    </submittedName>
</protein>
<comment type="caution">
    <text evidence="1">The sequence shown here is derived from an EMBL/GenBank/DDBJ whole genome shotgun (WGS) entry which is preliminary data.</text>
</comment>